<dbReference type="EMBL" id="UYRU01061479">
    <property type="protein sequence ID" value="VDN15119.1"/>
    <property type="molecule type" value="Genomic_DNA"/>
</dbReference>
<evidence type="ECO:0000256" key="1">
    <source>
        <dbReference type="SAM" id="MobiDB-lite"/>
    </source>
</evidence>
<evidence type="ECO:0000313" key="2">
    <source>
        <dbReference type="EMBL" id="VDN15119.1"/>
    </source>
</evidence>
<evidence type="ECO:0000313" key="3">
    <source>
        <dbReference type="Proteomes" id="UP000281553"/>
    </source>
</evidence>
<dbReference type="Proteomes" id="UP000281553">
    <property type="component" value="Unassembled WGS sequence"/>
</dbReference>
<sequence>MTQIFKKFIDSPLQSQKLNTYSLLTGCIKSVLMEDGNCRRLILPSIVASMKPFFDSSLDRVLTTSRQGSHQCVEYRLEMLPLFLRRFVQFAQADAERARKPTGTDDPNEETSLGQTEPSEMHDLFVRQGFLRWVLQALARVLQFIDSASRSRPNSDLLGVASATTLDLRNVQFLELRPILVRTPSTSSQIACAWFAASGLRKLLQYCKTNSSIAALQATH</sequence>
<reference evidence="2 3" key="1">
    <citation type="submission" date="2018-11" db="EMBL/GenBank/DDBJ databases">
        <authorList>
            <consortium name="Pathogen Informatics"/>
        </authorList>
    </citation>
    <scope>NUCLEOTIDE SEQUENCE [LARGE SCALE GENOMIC DNA]</scope>
</reference>
<name>A0A3P7P3J3_DIBLA</name>
<feature type="region of interest" description="Disordered" evidence="1">
    <location>
        <begin position="96"/>
        <end position="118"/>
    </location>
</feature>
<organism evidence="2 3">
    <name type="scientific">Dibothriocephalus latus</name>
    <name type="common">Fish tapeworm</name>
    <name type="synonym">Diphyllobothrium latum</name>
    <dbReference type="NCBI Taxonomy" id="60516"/>
    <lineage>
        <taxon>Eukaryota</taxon>
        <taxon>Metazoa</taxon>
        <taxon>Spiralia</taxon>
        <taxon>Lophotrochozoa</taxon>
        <taxon>Platyhelminthes</taxon>
        <taxon>Cestoda</taxon>
        <taxon>Eucestoda</taxon>
        <taxon>Diphyllobothriidea</taxon>
        <taxon>Diphyllobothriidae</taxon>
        <taxon>Dibothriocephalus</taxon>
    </lineage>
</organism>
<keyword evidence="3" id="KW-1185">Reference proteome</keyword>
<gene>
    <name evidence="2" type="ORF">DILT_LOCUS10950</name>
</gene>
<protein>
    <submittedName>
        <fullName evidence="2">Uncharacterized protein</fullName>
    </submittedName>
</protein>
<dbReference type="AlphaFoldDB" id="A0A3P7P3J3"/>
<proteinExistence type="predicted"/>
<dbReference type="OrthoDB" id="18896at2759"/>
<accession>A0A3P7P3J3</accession>